<evidence type="ECO:0000256" key="9">
    <source>
        <dbReference type="SAM" id="MobiDB-lite"/>
    </source>
</evidence>
<evidence type="ECO:0000313" key="11">
    <source>
        <dbReference type="EMBL" id="CCC90575.1"/>
    </source>
</evidence>
<keyword evidence="5 8" id="KW-0234">DNA repair</keyword>
<dbReference type="SMART" id="SM00483">
    <property type="entry name" value="POLXc"/>
    <property type="match status" value="1"/>
</dbReference>
<keyword evidence="4 8" id="KW-0239">DNA-directed DNA polymerase</keyword>
<dbReference type="Pfam" id="PF14716">
    <property type="entry name" value="HHH_8"/>
    <property type="match status" value="1"/>
</dbReference>
<dbReference type="EC" id="2.7.7.7" evidence="8"/>
<evidence type="ECO:0000256" key="3">
    <source>
        <dbReference type="ARBA" id="ARBA00022763"/>
    </source>
</evidence>
<dbReference type="VEuPathDB" id="TriTrypDB:TcIL3000_5_2920"/>
<dbReference type="InterPro" id="IPR022312">
    <property type="entry name" value="DNA_pol_X"/>
</dbReference>
<keyword evidence="2 8" id="KW-0548">Nucleotidyltransferase</keyword>
<dbReference type="InterPro" id="IPR028207">
    <property type="entry name" value="DNA_pol_B_palm_palm"/>
</dbReference>
<dbReference type="InterPro" id="IPR018944">
    <property type="entry name" value="DNA_pol_lambd_fingers_domain"/>
</dbReference>
<dbReference type="AlphaFoldDB" id="G0ULR3"/>
<dbReference type="FunFam" id="1.10.150.20:FF:000059">
    <property type="entry name" value="DNA polymerase"/>
    <property type="match status" value="1"/>
</dbReference>
<evidence type="ECO:0000256" key="7">
    <source>
        <dbReference type="PIRSR" id="PIRSR622312-50"/>
    </source>
</evidence>
<dbReference type="InterPro" id="IPR002054">
    <property type="entry name" value="DNA-dir_DNA_pol_X"/>
</dbReference>
<organism evidence="11">
    <name type="scientific">Trypanosoma congolense (strain IL3000)</name>
    <dbReference type="NCBI Taxonomy" id="1068625"/>
    <lineage>
        <taxon>Eukaryota</taxon>
        <taxon>Discoba</taxon>
        <taxon>Euglenozoa</taxon>
        <taxon>Kinetoplastea</taxon>
        <taxon>Metakinetoplastina</taxon>
        <taxon>Trypanosomatida</taxon>
        <taxon>Trypanosomatidae</taxon>
        <taxon>Trypanosoma</taxon>
        <taxon>Nannomonas</taxon>
    </lineage>
</organism>
<evidence type="ECO:0000256" key="5">
    <source>
        <dbReference type="ARBA" id="ARBA00023204"/>
    </source>
</evidence>
<sequence length="408" mass="45964">MFRRSFFRLSLDNRENIIRIFSEMADLNNALGEKYKVQSYNRAVRSLKTHLDLPLRTVEDLEKFPGFGSKLLKKAEEIITTGKLEELEKKTKPKLKAIQELTQVHGFGPRAAATLFDREGIFTVEELIEKADQIQLTEQQRVGVRYFHDINEKIPMHESVLHENFLRECALRRLGSDYEIQICGSYRRRHPFSGDIDAILARSLKAPPLDAPVTTTGVLTVLVEYLQEQRYLEATMALGPLKYMGMGRLPPRTTGNTTKTYKARRVDIRLIESKSVPTALLTFTGSKNFNVIMRQAAISRGYLLNEYGLFKVGTSEEVRALQERVRANKAAGGDRPAGELDDPYSSSGSAAEEGAEPFVSSISGNSAKMETLGLTKEELEAKRVHVTCEKDVFDVLGMPYAKPENRDP</sequence>
<dbReference type="FunFam" id="1.10.150.110:FF:000008">
    <property type="entry name" value="DNA polymerase"/>
    <property type="match status" value="1"/>
</dbReference>
<feature type="region of interest" description="Disordered" evidence="9">
    <location>
        <begin position="327"/>
        <end position="362"/>
    </location>
</feature>
<feature type="domain" description="DNA-directed DNA polymerase X" evidence="10">
    <location>
        <begin position="11"/>
        <end position="407"/>
    </location>
</feature>
<protein>
    <recommendedName>
        <fullName evidence="8">DNA polymerase</fullName>
        <ecNumber evidence="8">2.7.7.7</ecNumber>
    </recommendedName>
</protein>
<dbReference type="Gene3D" id="3.30.460.10">
    <property type="entry name" value="Beta Polymerase, domain 2"/>
    <property type="match status" value="1"/>
</dbReference>
<dbReference type="Pfam" id="PF14791">
    <property type="entry name" value="DNA_pol_B_thumb"/>
    <property type="match status" value="2"/>
</dbReference>
<comment type="subcellular location">
    <subcellularLocation>
        <location evidence="8">Nucleus</location>
    </subcellularLocation>
</comment>
<dbReference type="InterPro" id="IPR010996">
    <property type="entry name" value="HHH_MUS81"/>
</dbReference>
<dbReference type="FunFam" id="3.30.460.10:FF:000042">
    <property type="entry name" value="DNA polymerase"/>
    <property type="match status" value="1"/>
</dbReference>
<proteinExistence type="inferred from homology"/>
<dbReference type="InterPro" id="IPR037160">
    <property type="entry name" value="DNA_Pol_thumb_sf"/>
</dbReference>
<dbReference type="InterPro" id="IPR043519">
    <property type="entry name" value="NT_sf"/>
</dbReference>
<dbReference type="InterPro" id="IPR002008">
    <property type="entry name" value="DNA_pol_X_beta-like"/>
</dbReference>
<dbReference type="InterPro" id="IPR029398">
    <property type="entry name" value="PolB_thumb"/>
</dbReference>
<evidence type="ECO:0000259" key="10">
    <source>
        <dbReference type="SMART" id="SM00483"/>
    </source>
</evidence>
<comment type="catalytic activity">
    <reaction evidence="6 8">
        <text>DNA(n) + a 2'-deoxyribonucleoside 5'-triphosphate = DNA(n+1) + diphosphate</text>
        <dbReference type="Rhea" id="RHEA:22508"/>
        <dbReference type="Rhea" id="RHEA-COMP:17339"/>
        <dbReference type="Rhea" id="RHEA-COMP:17340"/>
        <dbReference type="ChEBI" id="CHEBI:33019"/>
        <dbReference type="ChEBI" id="CHEBI:61560"/>
        <dbReference type="ChEBI" id="CHEBI:173112"/>
        <dbReference type="EC" id="2.7.7.7"/>
    </reaction>
</comment>
<dbReference type="GO" id="GO:0005634">
    <property type="term" value="C:nucleus"/>
    <property type="evidence" value="ECO:0007669"/>
    <property type="project" value="UniProtKB-SubCell"/>
</dbReference>
<dbReference type="CDD" id="cd00141">
    <property type="entry name" value="NT_POLXc"/>
    <property type="match status" value="1"/>
</dbReference>
<evidence type="ECO:0000256" key="2">
    <source>
        <dbReference type="ARBA" id="ARBA00022695"/>
    </source>
</evidence>
<comment type="similarity">
    <text evidence="8">Belongs to the DNA polymerase type-X family.</text>
</comment>
<keyword evidence="8" id="KW-0539">Nucleus</keyword>
<evidence type="ECO:0000256" key="6">
    <source>
        <dbReference type="ARBA" id="ARBA00049244"/>
    </source>
</evidence>
<dbReference type="PANTHER" id="PTHR11276:SF14">
    <property type="entry name" value="DNA POLYMERASE"/>
    <property type="match status" value="1"/>
</dbReference>
<gene>
    <name evidence="11" type="ORF">TCIL3000_5_2920</name>
</gene>
<dbReference type="SUPFAM" id="SSF47802">
    <property type="entry name" value="DNA polymerase beta, N-terminal domain-like"/>
    <property type="match status" value="1"/>
</dbReference>
<dbReference type="GO" id="GO:0006303">
    <property type="term" value="P:double-strand break repair via nonhomologous end joining"/>
    <property type="evidence" value="ECO:0007669"/>
    <property type="project" value="TreeGrafter"/>
</dbReference>
<keyword evidence="3 8" id="KW-0227">DNA damage</keyword>
<accession>G0ULR3</accession>
<dbReference type="PANTHER" id="PTHR11276">
    <property type="entry name" value="DNA POLYMERASE TYPE-X FAMILY MEMBER"/>
    <property type="match status" value="1"/>
</dbReference>
<dbReference type="GO" id="GO:0046872">
    <property type="term" value="F:metal ion binding"/>
    <property type="evidence" value="ECO:0007669"/>
    <property type="project" value="UniProtKB-UniRule"/>
</dbReference>
<dbReference type="EMBL" id="HE575318">
    <property type="protein sequence ID" value="CCC90575.1"/>
    <property type="molecule type" value="Genomic_DNA"/>
</dbReference>
<evidence type="ECO:0000256" key="1">
    <source>
        <dbReference type="ARBA" id="ARBA00022679"/>
    </source>
</evidence>
<evidence type="ECO:0000256" key="4">
    <source>
        <dbReference type="ARBA" id="ARBA00022932"/>
    </source>
</evidence>
<dbReference type="Pfam" id="PF10391">
    <property type="entry name" value="DNA_pol_lambd_f"/>
    <property type="match status" value="1"/>
</dbReference>
<dbReference type="Gene3D" id="1.10.150.110">
    <property type="entry name" value="DNA polymerase beta, N-terminal domain-like"/>
    <property type="match status" value="1"/>
</dbReference>
<name>G0ULR3_TRYCI</name>
<dbReference type="PRINTS" id="PR00870">
    <property type="entry name" value="DNAPOLXBETA"/>
</dbReference>
<evidence type="ECO:0000256" key="8">
    <source>
        <dbReference type="RuleBase" id="RU366014"/>
    </source>
</evidence>
<dbReference type="Gene3D" id="1.10.150.20">
    <property type="entry name" value="5' to 3' exonuclease, C-terminal subdomain"/>
    <property type="match status" value="1"/>
</dbReference>
<dbReference type="GO" id="GO:0003677">
    <property type="term" value="F:DNA binding"/>
    <property type="evidence" value="ECO:0007669"/>
    <property type="project" value="UniProtKB-UniRule"/>
</dbReference>
<dbReference type="SUPFAM" id="SSF81585">
    <property type="entry name" value="PsbU/PolX domain-like"/>
    <property type="match status" value="1"/>
</dbReference>
<dbReference type="InterPro" id="IPR027421">
    <property type="entry name" value="DNA_pol_lamdba_lyase_dom_sf"/>
</dbReference>
<dbReference type="SUPFAM" id="SSF81301">
    <property type="entry name" value="Nucleotidyltransferase"/>
    <property type="match status" value="1"/>
</dbReference>
<dbReference type="GO" id="GO:0003887">
    <property type="term" value="F:DNA-directed DNA polymerase activity"/>
    <property type="evidence" value="ECO:0007669"/>
    <property type="project" value="UniProtKB-UniRule"/>
</dbReference>
<dbReference type="PRINTS" id="PR00869">
    <property type="entry name" value="DNAPOLX"/>
</dbReference>
<comment type="function">
    <text evidence="8">DNA polymerase that functions in several pathways of DNA repair. Involved in base excision repair (BER) responsible for repair of lesions that give rise to abasic (AP) sites in DNA. Also contributes to DNA double-strand break repair by non-homologous end joining and homologous recombination. Has both template-dependent and template-independent (terminal transferase) DNA polymerase activities. Has also a 5'-deoxyribose-5-phosphate lyase (dRP lyase) activity.</text>
</comment>
<reference evidence="11" key="1">
    <citation type="journal article" date="2012" name="Proc. Natl. Acad. Sci. U.S.A.">
        <title>Antigenic diversity is generated by distinct evolutionary mechanisms in African trypanosome species.</title>
        <authorList>
            <person name="Jackson A.P."/>
            <person name="Berry A."/>
            <person name="Aslett M."/>
            <person name="Allison H.C."/>
            <person name="Burton P."/>
            <person name="Vavrova-Anderson J."/>
            <person name="Brown R."/>
            <person name="Browne H."/>
            <person name="Corton N."/>
            <person name="Hauser H."/>
            <person name="Gamble J."/>
            <person name="Gilderthorp R."/>
            <person name="Marcello L."/>
            <person name="McQuillan J."/>
            <person name="Otto T.D."/>
            <person name="Quail M.A."/>
            <person name="Sanders M.J."/>
            <person name="van Tonder A."/>
            <person name="Ginger M.L."/>
            <person name="Field M.C."/>
            <person name="Barry J.D."/>
            <person name="Hertz-Fowler C."/>
            <person name="Berriman M."/>
        </authorList>
    </citation>
    <scope>NUCLEOTIDE SEQUENCE</scope>
    <source>
        <strain evidence="11">IL3000</strain>
    </source>
</reference>
<feature type="active site" description="Nucleophile; Schiff-base intermediate with DNA; for 5'-dRP lyase activity" evidence="7">
    <location>
        <position position="74"/>
    </location>
</feature>
<keyword evidence="1 8" id="KW-0808">Transferase</keyword>
<dbReference type="Pfam" id="PF14792">
    <property type="entry name" value="DNA_pol_B_palm"/>
    <property type="match status" value="1"/>
</dbReference>
<dbReference type="Gene3D" id="3.30.210.10">
    <property type="entry name" value="DNA polymerase, thumb domain"/>
    <property type="match status" value="1"/>
</dbReference>